<dbReference type="EMBL" id="ACEN01000022">
    <property type="protein sequence ID" value="EEG34008.1"/>
    <property type="molecule type" value="Genomic_DNA"/>
</dbReference>
<dbReference type="GeneID" id="49970858"/>
<organism evidence="2 3">
    <name type="scientific">Neisseria flavescens NRL30031/H210</name>
    <dbReference type="NCBI Taxonomy" id="546264"/>
    <lineage>
        <taxon>Bacteria</taxon>
        <taxon>Pseudomonadati</taxon>
        <taxon>Pseudomonadota</taxon>
        <taxon>Betaproteobacteria</taxon>
        <taxon>Neisseriales</taxon>
        <taxon>Neisseriaceae</taxon>
        <taxon>Neisseria</taxon>
    </lineage>
</organism>
<name>C0ELR4_NEIFL</name>
<evidence type="ECO:0000256" key="1">
    <source>
        <dbReference type="SAM" id="MobiDB-lite"/>
    </source>
</evidence>
<protein>
    <submittedName>
        <fullName evidence="2">Uncharacterized protein</fullName>
    </submittedName>
</protein>
<proteinExistence type="predicted"/>
<keyword evidence="3" id="KW-1185">Reference proteome</keyword>
<evidence type="ECO:0000313" key="2">
    <source>
        <dbReference type="EMBL" id="EEG34008.1"/>
    </source>
</evidence>
<comment type="caution">
    <text evidence="2">The sequence shown here is derived from an EMBL/GenBank/DDBJ whole genome shotgun (WGS) entry which is preliminary data.</text>
</comment>
<sequence length="409" mass="47299">MANRYSNLQQGFTDTRGLEEYIRRNPKSFLEMLDSNPEFRLNVQQIARNWDDATIVRVSHLFEPNDYREPLSGRKMLVTPFAKMMSGYFSSAVAEMQYNPHFRMQPFSTYQNENKDVLKRFEEEYEKDKAKKQKAEKRMSEGVTKNNAETLKHVIEDTLKHASAEHKLQKVLTLLLLANEEFRENVHEYFSNKEQNADIDAEQDKIMLAMKLEIIASMPSEERQRFERDIQTARDNYEPFFALYPNLSEEQKQLFSITGATLQSAYQSPIGKQFIDSHLKEILSPEDYRKVKQAISKDPNADIGAVMYGIVGFDKTQELLERCAHVGRTHKNYKTNEASLTYATLMAMKPESVQQGYEAQRRLKGLPINYDVVHQPEQTLVNPSALETPQTSQTGTEEQNKVMPKSPSI</sequence>
<accession>C0ELR4</accession>
<dbReference type="RefSeq" id="WP_004464368.1">
    <property type="nucleotide sequence ID" value="NZ_ACEN01000022.1"/>
</dbReference>
<dbReference type="Proteomes" id="UP000004457">
    <property type="component" value="Unassembled WGS sequence"/>
</dbReference>
<evidence type="ECO:0000313" key="3">
    <source>
        <dbReference type="Proteomes" id="UP000004457"/>
    </source>
</evidence>
<feature type="compositionally biased region" description="Polar residues" evidence="1">
    <location>
        <begin position="379"/>
        <end position="397"/>
    </location>
</feature>
<dbReference type="AlphaFoldDB" id="C0ELR4"/>
<feature type="region of interest" description="Disordered" evidence="1">
    <location>
        <begin position="379"/>
        <end position="409"/>
    </location>
</feature>
<reference evidence="2 3" key="1">
    <citation type="submission" date="2009-01" db="EMBL/GenBank/DDBJ databases">
        <authorList>
            <person name="Fulton L."/>
            <person name="Clifton S."/>
            <person name="Chinwalla A.T."/>
            <person name="Mitreva M."/>
            <person name="Sodergren E."/>
            <person name="Weinstock G."/>
            <person name="Clifton S."/>
            <person name="Dooling D.J."/>
            <person name="Fulton B."/>
            <person name="Minx P."/>
            <person name="Pepin K.H."/>
            <person name="Johnson M."/>
            <person name="Bhonagiri V."/>
            <person name="Nash W.E."/>
            <person name="Mardis E.R."/>
            <person name="Wilson R.K."/>
        </authorList>
    </citation>
    <scope>NUCLEOTIDE SEQUENCE [LARGE SCALE GENOMIC DNA]</scope>
    <source>
        <strain evidence="2 3">NRL30031/H210</strain>
    </source>
</reference>
<gene>
    <name evidence="2" type="ORF">NEIFLAOT_00876</name>
</gene>